<comment type="caution">
    <text evidence="1">The sequence shown here is derived from an EMBL/GenBank/DDBJ whole genome shotgun (WGS) entry which is preliminary data.</text>
</comment>
<dbReference type="EMBL" id="JBBPBM010000012">
    <property type="protein sequence ID" value="KAK8562664.1"/>
    <property type="molecule type" value="Genomic_DNA"/>
</dbReference>
<accession>A0ABR2EKZ1</accession>
<name>A0ABR2EKZ1_9ROSI</name>
<sequence>MKANCVAAISAAGDTVGFAAVLCSDGRPRLGRFVAAKTQFLMCGGGRRLIAGNKVSFGIMCLLGGYHL</sequence>
<keyword evidence="2" id="KW-1185">Reference proteome</keyword>
<proteinExistence type="predicted"/>
<reference evidence="1 2" key="1">
    <citation type="journal article" date="2024" name="G3 (Bethesda)">
        <title>Genome assembly of Hibiscus sabdariffa L. provides insights into metabolisms of medicinal natural products.</title>
        <authorList>
            <person name="Kim T."/>
        </authorList>
    </citation>
    <scope>NUCLEOTIDE SEQUENCE [LARGE SCALE GENOMIC DNA]</scope>
    <source>
        <strain evidence="1">TK-2024</strain>
        <tissue evidence="1">Old leaves</tissue>
    </source>
</reference>
<evidence type="ECO:0000313" key="2">
    <source>
        <dbReference type="Proteomes" id="UP001472677"/>
    </source>
</evidence>
<gene>
    <name evidence="1" type="ORF">V6N12_010737</name>
</gene>
<organism evidence="1 2">
    <name type="scientific">Hibiscus sabdariffa</name>
    <name type="common">roselle</name>
    <dbReference type="NCBI Taxonomy" id="183260"/>
    <lineage>
        <taxon>Eukaryota</taxon>
        <taxon>Viridiplantae</taxon>
        <taxon>Streptophyta</taxon>
        <taxon>Embryophyta</taxon>
        <taxon>Tracheophyta</taxon>
        <taxon>Spermatophyta</taxon>
        <taxon>Magnoliopsida</taxon>
        <taxon>eudicotyledons</taxon>
        <taxon>Gunneridae</taxon>
        <taxon>Pentapetalae</taxon>
        <taxon>rosids</taxon>
        <taxon>malvids</taxon>
        <taxon>Malvales</taxon>
        <taxon>Malvaceae</taxon>
        <taxon>Malvoideae</taxon>
        <taxon>Hibiscus</taxon>
    </lineage>
</organism>
<evidence type="ECO:0000313" key="1">
    <source>
        <dbReference type="EMBL" id="KAK8562664.1"/>
    </source>
</evidence>
<protein>
    <submittedName>
        <fullName evidence="1">Uncharacterized protein</fullName>
    </submittedName>
</protein>
<dbReference type="Proteomes" id="UP001472677">
    <property type="component" value="Unassembled WGS sequence"/>
</dbReference>